<accession>A0ABW0P5P6</accession>
<dbReference type="PANTHER" id="PTHR43685">
    <property type="entry name" value="GLYCOSYLTRANSFERASE"/>
    <property type="match status" value="1"/>
</dbReference>
<dbReference type="Pfam" id="PF00535">
    <property type="entry name" value="Glycos_transf_2"/>
    <property type="match status" value="1"/>
</dbReference>
<sequence>MKVSVVIPVFRRQHQVNHALLSLADEATLIDEVIVVDDCSPEPIALDIPDILAGRVKCLRLPSNLGAAGARQAGVDESRSDLVAFLDSDDAWLPGKLAAQLPLLRAGDPMLAVVCGWQDVPLGSGREPRTRIPRPSSDPADFASGCWFCPGSTAIMPRDLFQKVGPFDRRLRRLEDLDWFLRFALAGGRLEVADVCGALVAWERRSNFPAVDCAAQVIDAKFVGTRVLDPIAERRLGAWLEVERARAFWTTKRWWQRFPAAMMMASSQIRWPRRHLVQMDDWWTIRSPRLPGAEARLRLGL</sequence>
<comment type="caution">
    <text evidence="2">The sequence shown here is derived from an EMBL/GenBank/DDBJ whole genome shotgun (WGS) entry which is preliminary data.</text>
</comment>
<dbReference type="InterPro" id="IPR001173">
    <property type="entry name" value="Glyco_trans_2-like"/>
</dbReference>
<dbReference type="Proteomes" id="UP001596060">
    <property type="component" value="Unassembled WGS sequence"/>
</dbReference>
<reference evidence="3" key="1">
    <citation type="journal article" date="2019" name="Int. J. Syst. Evol. Microbiol.">
        <title>The Global Catalogue of Microorganisms (GCM) 10K type strain sequencing project: providing services to taxonomists for standard genome sequencing and annotation.</title>
        <authorList>
            <consortium name="The Broad Institute Genomics Platform"/>
            <consortium name="The Broad Institute Genome Sequencing Center for Infectious Disease"/>
            <person name="Wu L."/>
            <person name="Ma J."/>
        </authorList>
    </citation>
    <scope>NUCLEOTIDE SEQUENCE [LARGE SCALE GENOMIC DNA]</scope>
    <source>
        <strain evidence="3">CCUG 43117</strain>
    </source>
</reference>
<proteinExistence type="predicted"/>
<gene>
    <name evidence="2" type="ORF">ACFPN9_22330</name>
</gene>
<protein>
    <submittedName>
        <fullName evidence="2">Glycosyltransferase family 2 protein</fullName>
    </submittedName>
</protein>
<evidence type="ECO:0000313" key="2">
    <source>
        <dbReference type="EMBL" id="MFC5507980.1"/>
    </source>
</evidence>
<dbReference type="CDD" id="cd00761">
    <property type="entry name" value="Glyco_tranf_GTA_type"/>
    <property type="match status" value="1"/>
</dbReference>
<organism evidence="2 3">
    <name type="scientific">Bosea massiliensis</name>
    <dbReference type="NCBI Taxonomy" id="151419"/>
    <lineage>
        <taxon>Bacteria</taxon>
        <taxon>Pseudomonadati</taxon>
        <taxon>Pseudomonadota</taxon>
        <taxon>Alphaproteobacteria</taxon>
        <taxon>Hyphomicrobiales</taxon>
        <taxon>Boseaceae</taxon>
        <taxon>Bosea</taxon>
    </lineage>
</organism>
<feature type="domain" description="Glycosyltransferase 2-like" evidence="1">
    <location>
        <begin position="4"/>
        <end position="164"/>
    </location>
</feature>
<dbReference type="PANTHER" id="PTHR43685:SF11">
    <property type="entry name" value="GLYCOSYLTRANSFERASE TAGX-RELATED"/>
    <property type="match status" value="1"/>
</dbReference>
<dbReference type="SUPFAM" id="SSF53448">
    <property type="entry name" value="Nucleotide-diphospho-sugar transferases"/>
    <property type="match status" value="1"/>
</dbReference>
<dbReference type="Gene3D" id="3.90.550.10">
    <property type="entry name" value="Spore Coat Polysaccharide Biosynthesis Protein SpsA, Chain A"/>
    <property type="match status" value="1"/>
</dbReference>
<dbReference type="RefSeq" id="WP_377817613.1">
    <property type="nucleotide sequence ID" value="NZ_JBHSLU010000082.1"/>
</dbReference>
<dbReference type="InterPro" id="IPR029044">
    <property type="entry name" value="Nucleotide-diphossugar_trans"/>
</dbReference>
<name>A0ABW0P5P6_9HYPH</name>
<evidence type="ECO:0000259" key="1">
    <source>
        <dbReference type="Pfam" id="PF00535"/>
    </source>
</evidence>
<dbReference type="InterPro" id="IPR050834">
    <property type="entry name" value="Glycosyltransf_2"/>
</dbReference>
<keyword evidence="3" id="KW-1185">Reference proteome</keyword>
<evidence type="ECO:0000313" key="3">
    <source>
        <dbReference type="Proteomes" id="UP001596060"/>
    </source>
</evidence>
<dbReference type="EMBL" id="JBHSLU010000082">
    <property type="protein sequence ID" value="MFC5507980.1"/>
    <property type="molecule type" value="Genomic_DNA"/>
</dbReference>